<protein>
    <submittedName>
        <fullName evidence="2">Uncharacterized protein</fullName>
    </submittedName>
</protein>
<dbReference type="AlphaFoldDB" id="A0A0C2W617"/>
<keyword evidence="3" id="KW-1185">Reference proteome</keyword>
<dbReference type="Proteomes" id="UP000054097">
    <property type="component" value="Unassembled WGS sequence"/>
</dbReference>
<reference evidence="2 3" key="1">
    <citation type="submission" date="2014-04" db="EMBL/GenBank/DDBJ databases">
        <authorList>
            <consortium name="DOE Joint Genome Institute"/>
            <person name="Kuo A."/>
            <person name="Zuccaro A."/>
            <person name="Kohler A."/>
            <person name="Nagy L.G."/>
            <person name="Floudas D."/>
            <person name="Copeland A."/>
            <person name="Barry K.W."/>
            <person name="Cichocki N."/>
            <person name="Veneault-Fourrey C."/>
            <person name="LaButti K."/>
            <person name="Lindquist E.A."/>
            <person name="Lipzen A."/>
            <person name="Lundell T."/>
            <person name="Morin E."/>
            <person name="Murat C."/>
            <person name="Sun H."/>
            <person name="Tunlid A."/>
            <person name="Henrissat B."/>
            <person name="Grigoriev I.V."/>
            <person name="Hibbett D.S."/>
            <person name="Martin F."/>
            <person name="Nordberg H.P."/>
            <person name="Cantor M.N."/>
            <person name="Hua S.X."/>
        </authorList>
    </citation>
    <scope>NUCLEOTIDE SEQUENCE [LARGE SCALE GENOMIC DNA]</scope>
    <source>
        <strain evidence="2 3">MAFF 305830</strain>
    </source>
</reference>
<feature type="compositionally biased region" description="Basic and acidic residues" evidence="1">
    <location>
        <begin position="45"/>
        <end position="59"/>
    </location>
</feature>
<feature type="compositionally biased region" description="Basic residues" evidence="1">
    <location>
        <begin position="167"/>
        <end position="178"/>
    </location>
</feature>
<dbReference type="EMBL" id="KN824368">
    <property type="protein sequence ID" value="KIM21903.1"/>
    <property type="molecule type" value="Genomic_DNA"/>
</dbReference>
<evidence type="ECO:0000256" key="1">
    <source>
        <dbReference type="SAM" id="MobiDB-lite"/>
    </source>
</evidence>
<name>A0A0C2W617_SERVB</name>
<dbReference type="HOGENOM" id="CLU_1511497_0_0_1"/>
<sequence length="178" mass="19360">MARTQYGNRGAWRTCSSGHISTPAGHKIGATTSRCNECSGAIEGTGHKDAIDVEQKMDLYDEEDENEEEAAEEEEAEDEDEEEEEETLDEDTMDTDPPTPVMIQTAPTNTGSTPTKGANAKVSPTTNTAKGTESTATKAVVALKRGTKRKRSDEDEDKDEEMAPPAKHMRPTKGQKEV</sequence>
<feature type="region of interest" description="Disordered" evidence="1">
    <location>
        <begin position="1"/>
        <end position="178"/>
    </location>
</feature>
<feature type="compositionally biased region" description="Acidic residues" evidence="1">
    <location>
        <begin position="60"/>
        <end position="94"/>
    </location>
</feature>
<feature type="compositionally biased region" description="Polar residues" evidence="1">
    <location>
        <begin position="105"/>
        <end position="137"/>
    </location>
</feature>
<reference evidence="3" key="2">
    <citation type="submission" date="2015-01" db="EMBL/GenBank/DDBJ databases">
        <title>Evolutionary Origins and Diversification of the Mycorrhizal Mutualists.</title>
        <authorList>
            <consortium name="DOE Joint Genome Institute"/>
            <consortium name="Mycorrhizal Genomics Consortium"/>
            <person name="Kohler A."/>
            <person name="Kuo A."/>
            <person name="Nagy L.G."/>
            <person name="Floudas D."/>
            <person name="Copeland A."/>
            <person name="Barry K.W."/>
            <person name="Cichocki N."/>
            <person name="Veneault-Fourrey C."/>
            <person name="LaButti K."/>
            <person name="Lindquist E.A."/>
            <person name="Lipzen A."/>
            <person name="Lundell T."/>
            <person name="Morin E."/>
            <person name="Murat C."/>
            <person name="Riley R."/>
            <person name="Ohm R."/>
            <person name="Sun H."/>
            <person name="Tunlid A."/>
            <person name="Henrissat B."/>
            <person name="Grigoriev I.V."/>
            <person name="Hibbett D.S."/>
            <person name="Martin F."/>
        </authorList>
    </citation>
    <scope>NUCLEOTIDE SEQUENCE [LARGE SCALE GENOMIC DNA]</scope>
    <source>
        <strain evidence="3">MAFF 305830</strain>
    </source>
</reference>
<gene>
    <name evidence="2" type="ORF">M408DRAFT_12323</name>
</gene>
<evidence type="ECO:0000313" key="2">
    <source>
        <dbReference type="EMBL" id="KIM21903.1"/>
    </source>
</evidence>
<accession>A0A0C2W617</accession>
<organism evidence="2 3">
    <name type="scientific">Serendipita vermifera MAFF 305830</name>
    <dbReference type="NCBI Taxonomy" id="933852"/>
    <lineage>
        <taxon>Eukaryota</taxon>
        <taxon>Fungi</taxon>
        <taxon>Dikarya</taxon>
        <taxon>Basidiomycota</taxon>
        <taxon>Agaricomycotina</taxon>
        <taxon>Agaricomycetes</taxon>
        <taxon>Sebacinales</taxon>
        <taxon>Serendipitaceae</taxon>
        <taxon>Serendipita</taxon>
    </lineage>
</organism>
<evidence type="ECO:0000313" key="3">
    <source>
        <dbReference type="Proteomes" id="UP000054097"/>
    </source>
</evidence>
<proteinExistence type="predicted"/>